<evidence type="ECO:0000313" key="3">
    <source>
        <dbReference type="Proteomes" id="UP000218209"/>
    </source>
</evidence>
<feature type="region of interest" description="Disordered" evidence="1">
    <location>
        <begin position="368"/>
        <end position="392"/>
    </location>
</feature>
<feature type="compositionally biased region" description="Gly residues" evidence="1">
    <location>
        <begin position="372"/>
        <end position="385"/>
    </location>
</feature>
<feature type="region of interest" description="Disordered" evidence="1">
    <location>
        <begin position="214"/>
        <end position="246"/>
    </location>
</feature>
<gene>
    <name evidence="2" type="ORF">BU14_2434s0001</name>
</gene>
<reference evidence="2 3" key="1">
    <citation type="submission" date="2017-03" db="EMBL/GenBank/DDBJ databases">
        <title>WGS assembly of Porphyra umbilicalis.</title>
        <authorList>
            <person name="Brawley S.H."/>
            <person name="Blouin N.A."/>
            <person name="Ficko-Blean E."/>
            <person name="Wheeler G.L."/>
            <person name="Lohr M."/>
            <person name="Goodson H.V."/>
            <person name="Jenkins J.W."/>
            <person name="Blaby-Haas C.E."/>
            <person name="Helliwell K.E."/>
            <person name="Chan C."/>
            <person name="Marriage T."/>
            <person name="Bhattacharya D."/>
            <person name="Klein A.S."/>
            <person name="Badis Y."/>
            <person name="Brodie J."/>
            <person name="Cao Y."/>
            <person name="Collen J."/>
            <person name="Dittami S.M."/>
            <person name="Gachon C.M."/>
            <person name="Green B.R."/>
            <person name="Karpowicz S."/>
            <person name="Kim J.W."/>
            <person name="Kudahl U."/>
            <person name="Lin S."/>
            <person name="Michel G."/>
            <person name="Mittag M."/>
            <person name="Olson B.J."/>
            <person name="Pangilinan J."/>
            <person name="Peng Y."/>
            <person name="Qiu H."/>
            <person name="Shu S."/>
            <person name="Singer J.T."/>
            <person name="Smith A.G."/>
            <person name="Sprecher B.N."/>
            <person name="Wagner V."/>
            <person name="Wang W."/>
            <person name="Wang Z.-Y."/>
            <person name="Yan J."/>
            <person name="Yarish C."/>
            <person name="Zoeuner-Riek S."/>
            <person name="Zhuang Y."/>
            <person name="Zou Y."/>
            <person name="Lindquist E.A."/>
            <person name="Grimwood J."/>
            <person name="Barry K."/>
            <person name="Rokhsar D.S."/>
            <person name="Schmutz J."/>
            <person name="Stiller J.W."/>
            <person name="Grossman A.R."/>
            <person name="Prochnik S.E."/>
        </authorList>
    </citation>
    <scope>NUCLEOTIDE SEQUENCE [LARGE SCALE GENOMIC DNA]</scope>
    <source>
        <strain evidence="2">4086291</strain>
    </source>
</reference>
<name>A0A1X6NJC6_PORUM</name>
<protein>
    <submittedName>
        <fullName evidence="2">Uncharacterized protein</fullName>
    </submittedName>
</protein>
<accession>A0A1X6NJC6</accession>
<evidence type="ECO:0000313" key="2">
    <source>
        <dbReference type="EMBL" id="OSX68652.1"/>
    </source>
</evidence>
<proteinExistence type="predicted"/>
<feature type="compositionally biased region" description="Pro residues" evidence="1">
    <location>
        <begin position="234"/>
        <end position="243"/>
    </location>
</feature>
<dbReference type="Proteomes" id="UP000218209">
    <property type="component" value="Unassembled WGS sequence"/>
</dbReference>
<organism evidence="2 3">
    <name type="scientific">Porphyra umbilicalis</name>
    <name type="common">Purple laver</name>
    <name type="synonym">Red alga</name>
    <dbReference type="NCBI Taxonomy" id="2786"/>
    <lineage>
        <taxon>Eukaryota</taxon>
        <taxon>Rhodophyta</taxon>
        <taxon>Bangiophyceae</taxon>
        <taxon>Bangiales</taxon>
        <taxon>Bangiaceae</taxon>
        <taxon>Porphyra</taxon>
    </lineage>
</organism>
<sequence>MAWCQGRESRLLRVYAFCVDSLCVERAVALAQGRGGDTLMVFHGRHQYAGELLQLTLIASTRTYPRSAAAVSLQAGVRRHLFFCVHNGVRRLAKVRASPPIQNPWRLRHGKSGFARKGGPPTACNRGIHSMAVAGGGGGWGQPALRTVAADVTAFPRCAPVPAIHGADGRWAAARTTEGASSSARTTEGLVVSAHLVGSTPPVEERMGRLSGRRCGLSMSKPRAERRAHAELPPVEPPPPPPYTQKAARAKSCDRRAYRGATVVLSGARHQFHRRHPLIGCRRRVTCRRAASGPVATAALPVLPATRCGGRRAAAVVLRRRHLQPFSSSRLQPVGYRPGALGLAPLCELRSTRTDRVAARVWPPPHARALVGGDGTATGGAGGRTPGWQSVPRAVDGRLAGAAARYKRALVFVSRSSESRAITKPPTPAVCRLPHHY</sequence>
<evidence type="ECO:0000256" key="1">
    <source>
        <dbReference type="SAM" id="MobiDB-lite"/>
    </source>
</evidence>
<dbReference type="AlphaFoldDB" id="A0A1X6NJC6"/>
<dbReference type="EMBL" id="KV920238">
    <property type="protein sequence ID" value="OSX68652.1"/>
    <property type="molecule type" value="Genomic_DNA"/>
</dbReference>
<keyword evidence="3" id="KW-1185">Reference proteome</keyword>